<dbReference type="GO" id="GO:0003700">
    <property type="term" value="F:DNA-binding transcription factor activity"/>
    <property type="evidence" value="ECO:0007669"/>
    <property type="project" value="InterPro"/>
</dbReference>
<dbReference type="PANTHER" id="PTHR46796">
    <property type="entry name" value="HTH-TYPE TRANSCRIPTIONAL ACTIVATOR RHAS-RELATED"/>
    <property type="match status" value="1"/>
</dbReference>
<gene>
    <name evidence="6" type="ORF">RS86_03308</name>
</gene>
<keyword evidence="1" id="KW-0805">Transcription regulation</keyword>
<feature type="domain" description="HTH araC/xylS-type" evidence="5">
    <location>
        <begin position="192"/>
        <end position="293"/>
    </location>
</feature>
<reference evidence="6 7" key="1">
    <citation type="submission" date="2015-02" db="EMBL/GenBank/DDBJ databases">
        <title>Draft genome sequences of ten Microbacterium spp. with emphasis on heavy metal contaminated environments.</title>
        <authorList>
            <person name="Corretto E."/>
        </authorList>
    </citation>
    <scope>NUCLEOTIDE SEQUENCE [LARGE SCALE GENOMIC DNA]</scope>
    <source>
        <strain evidence="6 7">ARN176</strain>
    </source>
</reference>
<dbReference type="STRING" id="582680.RS86_03308"/>
<evidence type="ECO:0000256" key="4">
    <source>
        <dbReference type="SAM" id="MobiDB-lite"/>
    </source>
</evidence>
<protein>
    <submittedName>
        <fullName evidence="6">DNA-binding transcriptional activator FeaR</fullName>
    </submittedName>
</protein>
<keyword evidence="3" id="KW-0804">Transcription</keyword>
<evidence type="ECO:0000259" key="5">
    <source>
        <dbReference type="PROSITE" id="PS01124"/>
    </source>
</evidence>
<feature type="region of interest" description="Disordered" evidence="4">
    <location>
        <begin position="280"/>
        <end position="305"/>
    </location>
</feature>
<dbReference type="Gene3D" id="1.10.10.60">
    <property type="entry name" value="Homeodomain-like"/>
    <property type="match status" value="1"/>
</dbReference>
<dbReference type="PROSITE" id="PS01124">
    <property type="entry name" value="HTH_ARAC_FAMILY_2"/>
    <property type="match status" value="1"/>
</dbReference>
<evidence type="ECO:0000256" key="2">
    <source>
        <dbReference type="ARBA" id="ARBA00023125"/>
    </source>
</evidence>
<comment type="caution">
    <text evidence="6">The sequence shown here is derived from an EMBL/GenBank/DDBJ whole genome shotgun (WGS) entry which is preliminary data.</text>
</comment>
<keyword evidence="2 6" id="KW-0238">DNA-binding</keyword>
<keyword evidence="7" id="KW-1185">Reference proteome</keyword>
<sequence length="305" mass="31795">MGTRGELAQRLPLADETRRRRDAGEGGERPGPAAPSTRMILGANTIAVHGLRAGADRTSGVASGRIKLLMVRGGSVRIPSGGGFVDLHDGQGLLVIGTASVRMMPSSDGEIIAVGMPVDALPGLSLTRNSAIAIEDAALMRPIGAFAHTVHGGDPLDALSRERFAGILRDLVLVAVRRAIAGIASPAPSLHHRATAILQRRFAEAGLTPARVASELHVSLRQLEREFQPSGRTIRQEIRRVRVLAAVALLQGDRSAELTIDAIAVRVGLSNGSSLARATAAEGLPSPSRVRARGSGSGVPSRAHT</sequence>
<proteinExistence type="predicted"/>
<dbReference type="RefSeq" id="WP_045273366.1">
    <property type="nucleotide sequence ID" value="NZ_JYIX01000039.1"/>
</dbReference>
<dbReference type="InterPro" id="IPR018060">
    <property type="entry name" value="HTH_AraC"/>
</dbReference>
<name>A0A0F0LDB7_9MICO</name>
<dbReference type="SMART" id="SM00342">
    <property type="entry name" value="HTH_ARAC"/>
    <property type="match status" value="1"/>
</dbReference>
<dbReference type="GO" id="GO:0043565">
    <property type="term" value="F:sequence-specific DNA binding"/>
    <property type="evidence" value="ECO:0007669"/>
    <property type="project" value="InterPro"/>
</dbReference>
<organism evidence="6 7">
    <name type="scientific">Microbacterium azadirachtae</name>
    <dbReference type="NCBI Taxonomy" id="582680"/>
    <lineage>
        <taxon>Bacteria</taxon>
        <taxon>Bacillati</taxon>
        <taxon>Actinomycetota</taxon>
        <taxon>Actinomycetes</taxon>
        <taxon>Micrococcales</taxon>
        <taxon>Microbacteriaceae</taxon>
        <taxon>Microbacterium</taxon>
    </lineage>
</organism>
<dbReference type="Proteomes" id="UP000033740">
    <property type="component" value="Unassembled WGS sequence"/>
</dbReference>
<accession>A0A0F0LDB7</accession>
<evidence type="ECO:0000256" key="3">
    <source>
        <dbReference type="ARBA" id="ARBA00023163"/>
    </source>
</evidence>
<dbReference type="AlphaFoldDB" id="A0A0F0LDB7"/>
<evidence type="ECO:0000256" key="1">
    <source>
        <dbReference type="ARBA" id="ARBA00023015"/>
    </source>
</evidence>
<feature type="region of interest" description="Disordered" evidence="4">
    <location>
        <begin position="1"/>
        <end position="37"/>
    </location>
</feature>
<feature type="compositionally biased region" description="Basic and acidic residues" evidence="4">
    <location>
        <begin position="13"/>
        <end position="28"/>
    </location>
</feature>
<dbReference type="InterPro" id="IPR050204">
    <property type="entry name" value="AraC_XylS_family_regulators"/>
</dbReference>
<evidence type="ECO:0000313" key="6">
    <source>
        <dbReference type="EMBL" id="KJL31192.1"/>
    </source>
</evidence>
<dbReference type="EMBL" id="JYIX01000039">
    <property type="protein sequence ID" value="KJL31192.1"/>
    <property type="molecule type" value="Genomic_DNA"/>
</dbReference>
<dbReference type="PATRIC" id="fig|582680.6.peg.3392"/>
<evidence type="ECO:0000313" key="7">
    <source>
        <dbReference type="Proteomes" id="UP000033740"/>
    </source>
</evidence>
<dbReference type="Pfam" id="PF12833">
    <property type="entry name" value="HTH_18"/>
    <property type="match status" value="1"/>
</dbReference>